<dbReference type="GO" id="GO:0010181">
    <property type="term" value="F:FMN binding"/>
    <property type="evidence" value="ECO:0007669"/>
    <property type="project" value="InterPro"/>
</dbReference>
<dbReference type="PANTHER" id="PTHR42917">
    <property type="entry name" value="2,4-DIENOYL-COA REDUCTASE"/>
    <property type="match status" value="1"/>
</dbReference>
<dbReference type="InterPro" id="IPR051793">
    <property type="entry name" value="NADH:flavin_oxidoreductase"/>
</dbReference>
<dbReference type="GO" id="GO:0008670">
    <property type="term" value="F:2,4-dienoyl-CoA reductase (NADPH) activity"/>
    <property type="evidence" value="ECO:0007669"/>
    <property type="project" value="TreeGrafter"/>
</dbReference>
<dbReference type="GO" id="GO:0033543">
    <property type="term" value="P:fatty acid beta-oxidation, unsaturated, even number, reductase/isomerase pathway"/>
    <property type="evidence" value="ECO:0007669"/>
    <property type="project" value="TreeGrafter"/>
</dbReference>
<name>A0A541B9B2_9NOCA</name>
<dbReference type="Gene3D" id="3.50.50.60">
    <property type="entry name" value="FAD/NAD(P)-binding domain"/>
    <property type="match status" value="1"/>
</dbReference>
<comment type="cofactor">
    <cofactor evidence="1">
        <name>FMN</name>
        <dbReference type="ChEBI" id="CHEBI:58210"/>
    </cofactor>
</comment>
<dbReference type="AlphaFoldDB" id="A0A541B9B2"/>
<evidence type="ECO:0000256" key="6">
    <source>
        <dbReference type="ARBA" id="ARBA00022723"/>
    </source>
</evidence>
<dbReference type="InterPro" id="IPR036188">
    <property type="entry name" value="FAD/NAD-bd_sf"/>
</dbReference>
<dbReference type="InterPro" id="IPR023967">
    <property type="entry name" value="CHP03996_oxidoreductase"/>
</dbReference>
<keyword evidence="8" id="KW-0408">Iron</keyword>
<dbReference type="Pfam" id="PF00724">
    <property type="entry name" value="Oxidored_FMN"/>
    <property type="match status" value="1"/>
</dbReference>
<dbReference type="InterPro" id="IPR013785">
    <property type="entry name" value="Aldolase_TIM"/>
</dbReference>
<feature type="domain" description="FAD/NAD(P)-binding" evidence="11">
    <location>
        <begin position="391"/>
        <end position="618"/>
    </location>
</feature>
<protein>
    <submittedName>
        <fullName evidence="12">Mycofactocin system FadH/OYE family oxidoreductase 1</fullName>
    </submittedName>
</protein>
<evidence type="ECO:0000256" key="8">
    <source>
        <dbReference type="ARBA" id="ARBA00023004"/>
    </source>
</evidence>
<dbReference type="InterPro" id="IPR023753">
    <property type="entry name" value="FAD/NAD-binding_dom"/>
</dbReference>
<dbReference type="PANTHER" id="PTHR42917:SF2">
    <property type="entry name" value="2,4-DIENOYL-COA REDUCTASE [(2E)-ENOYL-COA-PRODUCING]"/>
    <property type="match status" value="1"/>
</dbReference>
<dbReference type="RefSeq" id="WP_142100269.1">
    <property type="nucleotide sequence ID" value="NZ_VIGH01000005.1"/>
</dbReference>
<comment type="caution">
    <text evidence="12">The sequence shown here is derived from an EMBL/GenBank/DDBJ whole genome shotgun (WGS) entry which is preliminary data.</text>
</comment>
<proteinExistence type="inferred from homology"/>
<evidence type="ECO:0000259" key="10">
    <source>
        <dbReference type="Pfam" id="PF00724"/>
    </source>
</evidence>
<dbReference type="OrthoDB" id="3169239at2"/>
<gene>
    <name evidence="12" type="ORF">FK531_13205</name>
</gene>
<keyword evidence="7" id="KW-0560">Oxidoreductase</keyword>
<evidence type="ECO:0000256" key="1">
    <source>
        <dbReference type="ARBA" id="ARBA00001917"/>
    </source>
</evidence>
<evidence type="ECO:0000313" key="12">
    <source>
        <dbReference type="EMBL" id="TQF68894.1"/>
    </source>
</evidence>
<evidence type="ECO:0000256" key="9">
    <source>
        <dbReference type="ARBA" id="ARBA00023014"/>
    </source>
</evidence>
<dbReference type="SUPFAM" id="SSF51395">
    <property type="entry name" value="FMN-linked oxidoreductases"/>
    <property type="match status" value="1"/>
</dbReference>
<dbReference type="InterPro" id="IPR001155">
    <property type="entry name" value="OxRdtase_FMN_N"/>
</dbReference>
<keyword evidence="9" id="KW-0411">Iron-sulfur</keyword>
<dbReference type="Proteomes" id="UP000316256">
    <property type="component" value="Unassembled WGS sequence"/>
</dbReference>
<keyword evidence="13" id="KW-1185">Reference proteome</keyword>
<evidence type="ECO:0000256" key="2">
    <source>
        <dbReference type="ARBA" id="ARBA00001966"/>
    </source>
</evidence>
<evidence type="ECO:0000256" key="3">
    <source>
        <dbReference type="ARBA" id="ARBA00011048"/>
    </source>
</evidence>
<comment type="cofactor">
    <cofactor evidence="2">
        <name>[4Fe-4S] cluster</name>
        <dbReference type="ChEBI" id="CHEBI:49883"/>
    </cofactor>
</comment>
<comment type="similarity">
    <text evidence="3">In the N-terminal section; belongs to the NADH:flavin oxidoreductase/NADH oxidase family.</text>
</comment>
<dbReference type="NCBIfam" id="TIGR03996">
    <property type="entry name" value="mycofact_OYE_1"/>
    <property type="match status" value="1"/>
</dbReference>
<feature type="domain" description="NADH:flavin oxidoreductase/NADH oxidase N-terminal" evidence="10">
    <location>
        <begin position="19"/>
        <end position="329"/>
    </location>
</feature>
<keyword evidence="6" id="KW-0479">Metal-binding</keyword>
<reference evidence="12 13" key="1">
    <citation type="submission" date="2019-06" db="EMBL/GenBank/DDBJ databases">
        <title>Rhodococcus spaelei sp. nov., isolated from a cave.</title>
        <authorList>
            <person name="Lee S.D."/>
        </authorList>
    </citation>
    <scope>NUCLEOTIDE SEQUENCE [LARGE SCALE GENOMIC DNA]</scope>
    <source>
        <strain evidence="12 13">C9-5</strain>
    </source>
</reference>
<dbReference type="EMBL" id="VIGH01000005">
    <property type="protein sequence ID" value="TQF68894.1"/>
    <property type="molecule type" value="Genomic_DNA"/>
</dbReference>
<dbReference type="Pfam" id="PF07992">
    <property type="entry name" value="Pyr_redox_2"/>
    <property type="match status" value="1"/>
</dbReference>
<dbReference type="GO" id="GO:0046872">
    <property type="term" value="F:metal ion binding"/>
    <property type="evidence" value="ECO:0007669"/>
    <property type="project" value="UniProtKB-KW"/>
</dbReference>
<dbReference type="Gene3D" id="3.40.50.720">
    <property type="entry name" value="NAD(P)-binding Rossmann-like Domain"/>
    <property type="match status" value="1"/>
</dbReference>
<keyword evidence="4" id="KW-0285">Flavoprotein</keyword>
<evidence type="ECO:0000313" key="13">
    <source>
        <dbReference type="Proteomes" id="UP000316256"/>
    </source>
</evidence>
<evidence type="ECO:0000256" key="5">
    <source>
        <dbReference type="ARBA" id="ARBA00022643"/>
    </source>
</evidence>
<accession>A0A541B9B2</accession>
<keyword evidence="5" id="KW-0288">FMN</keyword>
<evidence type="ECO:0000256" key="7">
    <source>
        <dbReference type="ARBA" id="ARBA00023002"/>
    </source>
</evidence>
<evidence type="ECO:0000259" key="11">
    <source>
        <dbReference type="Pfam" id="PF07992"/>
    </source>
</evidence>
<evidence type="ECO:0000256" key="4">
    <source>
        <dbReference type="ARBA" id="ARBA00022630"/>
    </source>
</evidence>
<sequence length="656" mass="67295">MPDPLTSKTALAGRIAQSRVVFGAHETNLCDGRALSRRHVDYYGRRARGGCGIVVTEPASVCADDWPYERAPLASECETGWRDIVAACRPHGTLVLAGLSHRGLQGSSAYSQSVLWGPSPVADVVTRELPAEMGAAEIDAVIAGFAAGAASAAAAGVDGVELDAGPTALLRQFLSGLTNTRADGYGLDRSRLLREVIAAVRAEIGADRILSLRLSCDELAPWAGITPESAAETARELAGGLDLLVVVRGGPMSAGAYRPDAHTSPMFNVKLCRGIRDAVAGAVPIVLQGSVIDADDARDALDEAVADLVEMTRAQIADPDLVASVRDGRAPRPCVLCNQACLVRDPRNPIVTCIGHPTQGDGNHHPVRPNEGSLRPVVDVAAVRGAPREALVVGGGPAGLEAARILAAGGARVTLAERGERLGGTLAGAAVGAGRERLSALPVWLEAQCRRLGVRVETGREVTAVEVEGALAAGTAVVLATGGVAAPTLPPGRSGVTVLTAAAVLAGRPVPAGPVVVDDRVGGPIAVGVAEWLAAAGGEVTLVTADPVAGSLLGRTGDLADANARLARAGVARRLLTRVTGIVTGGVGVEHVHTGERATVPAAVLVDCSHRLPETSFAGVSREAVRVGDCVAPRTVLEAVREGREAARRLLRRDLP</sequence>
<organism evidence="12 13">
    <name type="scientific">Rhodococcus spelaei</name>
    <dbReference type="NCBI Taxonomy" id="2546320"/>
    <lineage>
        <taxon>Bacteria</taxon>
        <taxon>Bacillati</taxon>
        <taxon>Actinomycetota</taxon>
        <taxon>Actinomycetes</taxon>
        <taxon>Mycobacteriales</taxon>
        <taxon>Nocardiaceae</taxon>
        <taxon>Rhodococcus</taxon>
    </lineage>
</organism>
<dbReference type="GO" id="GO:0051536">
    <property type="term" value="F:iron-sulfur cluster binding"/>
    <property type="evidence" value="ECO:0007669"/>
    <property type="project" value="UniProtKB-KW"/>
</dbReference>
<dbReference type="SUPFAM" id="SSF51905">
    <property type="entry name" value="FAD/NAD(P)-binding domain"/>
    <property type="match status" value="1"/>
</dbReference>
<dbReference type="Gene3D" id="3.20.20.70">
    <property type="entry name" value="Aldolase class I"/>
    <property type="match status" value="1"/>
</dbReference>